<accession>A0A7W9F303</accession>
<sequence>MAVLDLQVHGYRQGHQLLAASVRLPKEDQSAVDRLSDVAGPLRPRERFESYLTAYPLPSGERYVLARTWQDLTVARAGCVRTLSLIIPIEDWAAAQNLSPFLDVLALDSLPDDGNASTVNVEAGPKLPIASVVGFNGGELLEALFLEESRPVAVLDAPDPDLIAIRLLTALWPSLRARFALSTFALSPRKVAGRDFDLVFAPKDARAKFSDWYGRRVDGRSTQVGRHRWTGAIVSRVFDQPFPRLLSDDELGLVGGGDADADNAAALRIALLWDELVAKLETTPTAALGLLDIANSGKVRESRALEAIEPSLADAARRAALSLPENEAWSFLGAIARKLLERQMPAGRSAVAEAIEQLAARAPEGAVALLALEDPRGVTADLLPRIASGIGGAFTDRAERALLDAEPAVLGRLLAQGGALLGHVADDRPLIDRLEGILPQLDAATVETIVRDMLPLLTEDWQIPAAKPLLASLDGPQLTAALRHLGSANDFASAKLSNLVLGNALSRVPRNEVRSTLASLSSSTRRDALIARTLLPGAEDARWLMTSDALDPGSASTMLLEMLRRSDDRQLVSMIVDDQVGDRVIDALLVNEAGLLLKTAAGDALPLRLFVKIAPELLNKLTGEAKVNFAKHILGRCLAHRFGDAEIPFLVAASNVVGDQLDGAWAAWIGLSKNVDAAIASRNMVAFRKAAQPARLRVVWSIAEVAQVLRDRRSFDLDAPAAEACAAFMFDAEKVAPKALLAASGYLLPVLLRARNRPVSLMIAAAFPPIHRELAKADDVPDIFKFIPFLDWDRCKAARHELVDAFMSSSWPPHDLALTACRANEVARIMRRVSKQNGGEAYIKRIASNLNDLPEECRKMVIAAIGQVRSNPSAKYDWRD</sequence>
<reference evidence="1 2" key="1">
    <citation type="submission" date="2020-08" db="EMBL/GenBank/DDBJ databases">
        <title>Genomic Encyclopedia of Type Strains, Phase IV (KMG-IV): sequencing the most valuable type-strain genomes for metagenomic binning, comparative biology and taxonomic classification.</title>
        <authorList>
            <person name="Goeker M."/>
        </authorList>
    </citation>
    <scope>NUCLEOTIDE SEQUENCE [LARGE SCALE GENOMIC DNA]</scope>
    <source>
        <strain evidence="1 2">DSM 103336</strain>
    </source>
</reference>
<proteinExistence type="predicted"/>
<name>A0A7W9F303_9SPHN</name>
<dbReference type="RefSeq" id="WP_157177969.1">
    <property type="nucleotide sequence ID" value="NZ_BMJP01000013.1"/>
</dbReference>
<evidence type="ECO:0000313" key="2">
    <source>
        <dbReference type="Proteomes" id="UP000546701"/>
    </source>
</evidence>
<organism evidence="1 2">
    <name type="scientific">Sphingomonas prati</name>
    <dbReference type="NCBI Taxonomy" id="1843237"/>
    <lineage>
        <taxon>Bacteria</taxon>
        <taxon>Pseudomonadati</taxon>
        <taxon>Pseudomonadota</taxon>
        <taxon>Alphaproteobacteria</taxon>
        <taxon>Sphingomonadales</taxon>
        <taxon>Sphingomonadaceae</taxon>
        <taxon>Sphingomonas</taxon>
    </lineage>
</organism>
<keyword evidence="2" id="KW-1185">Reference proteome</keyword>
<comment type="caution">
    <text evidence="1">The sequence shown here is derived from an EMBL/GenBank/DDBJ whole genome shotgun (WGS) entry which is preliminary data.</text>
</comment>
<dbReference type="AlphaFoldDB" id="A0A7W9F303"/>
<dbReference type="EMBL" id="JACIJR010000015">
    <property type="protein sequence ID" value="MBB5730983.1"/>
    <property type="molecule type" value="Genomic_DNA"/>
</dbReference>
<evidence type="ECO:0000313" key="1">
    <source>
        <dbReference type="EMBL" id="MBB5730983.1"/>
    </source>
</evidence>
<dbReference type="OrthoDB" id="7058344at2"/>
<dbReference type="Pfam" id="PF20012">
    <property type="entry name" value="GAP1-N1"/>
    <property type="match status" value="1"/>
</dbReference>
<gene>
    <name evidence="1" type="ORF">FHS99_003491</name>
</gene>
<protein>
    <submittedName>
        <fullName evidence="1">Uncharacterized protein</fullName>
    </submittedName>
</protein>
<dbReference type="Proteomes" id="UP000546701">
    <property type="component" value="Unassembled WGS sequence"/>
</dbReference>